<dbReference type="AlphaFoldDB" id="A0A382I022"/>
<reference evidence="1" key="1">
    <citation type="submission" date="2018-05" db="EMBL/GenBank/DDBJ databases">
        <authorList>
            <person name="Lanie J.A."/>
            <person name="Ng W.-L."/>
            <person name="Kazmierczak K.M."/>
            <person name="Andrzejewski T.M."/>
            <person name="Davidsen T.M."/>
            <person name="Wayne K.J."/>
            <person name="Tettelin H."/>
            <person name="Glass J.I."/>
            <person name="Rusch D."/>
            <person name="Podicherti R."/>
            <person name="Tsui H.-C.T."/>
            <person name="Winkler M.E."/>
        </authorList>
    </citation>
    <scope>NUCLEOTIDE SEQUENCE</scope>
</reference>
<dbReference type="EMBL" id="UINC01064241">
    <property type="protein sequence ID" value="SVB92725.1"/>
    <property type="molecule type" value="Genomic_DNA"/>
</dbReference>
<name>A0A382I022_9ZZZZ</name>
<sequence length="32" mass="3434">MANAAQEVGRCLLPTLASIVPNVHDKEQGDQQ</sequence>
<gene>
    <name evidence="1" type="ORF">METZ01_LOCUS245579</name>
</gene>
<protein>
    <submittedName>
        <fullName evidence="1">Uncharacterized protein</fullName>
    </submittedName>
</protein>
<evidence type="ECO:0000313" key="1">
    <source>
        <dbReference type="EMBL" id="SVB92725.1"/>
    </source>
</evidence>
<proteinExistence type="predicted"/>
<organism evidence="1">
    <name type="scientific">marine metagenome</name>
    <dbReference type="NCBI Taxonomy" id="408172"/>
    <lineage>
        <taxon>unclassified sequences</taxon>
        <taxon>metagenomes</taxon>
        <taxon>ecological metagenomes</taxon>
    </lineage>
</organism>
<accession>A0A382I022</accession>